<dbReference type="AlphaFoldDB" id="A0A5Q4ZV69"/>
<evidence type="ECO:0000256" key="1">
    <source>
        <dbReference type="SAM" id="Phobius"/>
    </source>
</evidence>
<gene>
    <name evidence="2" type="ORF">AW0309160_04126</name>
</gene>
<proteinExistence type="predicted"/>
<protein>
    <recommendedName>
        <fullName evidence="3">MSHA biogenesis protein MshP</fullName>
    </recommendedName>
</protein>
<feature type="transmembrane region" description="Helical" evidence="1">
    <location>
        <begin position="12"/>
        <end position="34"/>
    </location>
</feature>
<evidence type="ECO:0008006" key="3">
    <source>
        <dbReference type="Google" id="ProtNLM"/>
    </source>
</evidence>
<reference evidence="2" key="1">
    <citation type="submission" date="2019-09" db="EMBL/GenBank/DDBJ databases">
        <authorList>
            <person name="Hjerde E."/>
        </authorList>
    </citation>
    <scope>NUCLEOTIDE SEQUENCE</scope>
    <source>
        <strain evidence="2">06/09/160</strain>
    </source>
</reference>
<keyword evidence="1" id="KW-0472">Membrane</keyword>
<dbReference type="EMBL" id="LR721751">
    <property type="protein sequence ID" value="VVV06632.1"/>
    <property type="molecule type" value="Genomic_DNA"/>
</dbReference>
<keyword evidence="1" id="KW-0812">Transmembrane</keyword>
<organism evidence="2">
    <name type="scientific">Aliivibrio wodanis</name>
    <dbReference type="NCBI Taxonomy" id="80852"/>
    <lineage>
        <taxon>Bacteria</taxon>
        <taxon>Pseudomonadati</taxon>
        <taxon>Pseudomonadota</taxon>
        <taxon>Gammaproteobacteria</taxon>
        <taxon>Vibrionales</taxon>
        <taxon>Vibrionaceae</taxon>
        <taxon>Aliivibrio</taxon>
    </lineage>
</organism>
<keyword evidence="1" id="KW-1133">Transmembrane helix</keyword>
<evidence type="ECO:0000313" key="2">
    <source>
        <dbReference type="EMBL" id="VVV06632.1"/>
    </source>
</evidence>
<accession>A0A5Q4ZV69</accession>
<name>A0A5Q4ZV69_9GAMM</name>
<sequence length="144" mass="15674">MMSLSSTRPKRQGGSALILTIFVIIVIGFLALMANKNQQKMSTHVVTSIMGTRTNMAAQSAIQMQISEFYMQNAGSCYNADADNSASYNFSGEGLSQCTARVECKIIGKLDSGLIVRQLISTAQCQFGTTTLQRIIEVGIRHEN</sequence>